<gene>
    <name evidence="2" type="ORF">EYF80_005890</name>
</gene>
<evidence type="ECO:0000313" key="2">
    <source>
        <dbReference type="EMBL" id="TNN84019.1"/>
    </source>
</evidence>
<evidence type="ECO:0000313" key="3">
    <source>
        <dbReference type="Proteomes" id="UP000314294"/>
    </source>
</evidence>
<feature type="region of interest" description="Disordered" evidence="1">
    <location>
        <begin position="100"/>
        <end position="251"/>
    </location>
</feature>
<proteinExistence type="predicted"/>
<accession>A0A4Z2J1C6</accession>
<comment type="caution">
    <text evidence="2">The sequence shown here is derived from an EMBL/GenBank/DDBJ whole genome shotgun (WGS) entry which is preliminary data.</text>
</comment>
<organism evidence="2 3">
    <name type="scientific">Liparis tanakae</name>
    <name type="common">Tanaka's snailfish</name>
    <dbReference type="NCBI Taxonomy" id="230148"/>
    <lineage>
        <taxon>Eukaryota</taxon>
        <taxon>Metazoa</taxon>
        <taxon>Chordata</taxon>
        <taxon>Craniata</taxon>
        <taxon>Vertebrata</taxon>
        <taxon>Euteleostomi</taxon>
        <taxon>Actinopterygii</taxon>
        <taxon>Neopterygii</taxon>
        <taxon>Teleostei</taxon>
        <taxon>Neoteleostei</taxon>
        <taxon>Acanthomorphata</taxon>
        <taxon>Eupercaria</taxon>
        <taxon>Perciformes</taxon>
        <taxon>Cottioidei</taxon>
        <taxon>Cottales</taxon>
        <taxon>Liparidae</taxon>
        <taxon>Liparis</taxon>
    </lineage>
</organism>
<name>A0A4Z2J1C6_9TELE</name>
<keyword evidence="3" id="KW-1185">Reference proteome</keyword>
<dbReference type="EMBL" id="SRLO01000030">
    <property type="protein sequence ID" value="TNN84019.1"/>
    <property type="molecule type" value="Genomic_DNA"/>
</dbReference>
<dbReference type="Proteomes" id="UP000314294">
    <property type="component" value="Unassembled WGS sequence"/>
</dbReference>
<feature type="compositionally biased region" description="Basic and acidic residues" evidence="1">
    <location>
        <begin position="232"/>
        <end position="251"/>
    </location>
</feature>
<feature type="compositionally biased region" description="Low complexity" evidence="1">
    <location>
        <begin position="128"/>
        <end position="146"/>
    </location>
</feature>
<feature type="compositionally biased region" description="Basic and acidic residues" evidence="1">
    <location>
        <begin position="183"/>
        <end position="193"/>
    </location>
</feature>
<protein>
    <submittedName>
        <fullName evidence="2">Uncharacterized protein</fullName>
    </submittedName>
</protein>
<evidence type="ECO:0000256" key="1">
    <source>
        <dbReference type="SAM" id="MobiDB-lite"/>
    </source>
</evidence>
<feature type="compositionally biased region" description="Basic and acidic residues" evidence="1">
    <location>
        <begin position="152"/>
        <end position="174"/>
    </location>
</feature>
<reference evidence="2 3" key="1">
    <citation type="submission" date="2019-03" db="EMBL/GenBank/DDBJ databases">
        <title>First draft genome of Liparis tanakae, snailfish: a comprehensive survey of snailfish specific genes.</title>
        <authorList>
            <person name="Kim W."/>
            <person name="Song I."/>
            <person name="Jeong J.-H."/>
            <person name="Kim D."/>
            <person name="Kim S."/>
            <person name="Ryu S."/>
            <person name="Song J.Y."/>
            <person name="Lee S.K."/>
        </authorList>
    </citation>
    <scope>NUCLEOTIDE SEQUENCE [LARGE SCALE GENOMIC DNA]</scope>
    <source>
        <tissue evidence="2">Muscle</tissue>
    </source>
</reference>
<sequence>MSLGSVARLIYQLASFFKLPILVLLHCLSTRLILQEVTVQIRGLVFLSRCIDHRQGVAEGGQAGNIRRGGVAVRDVGIQFLGLKLSLRLLARVGERAEKEPELERECSPRGLQLLPGKPNPDRLWPTLSNPSPSPGGLLAPSSASLRLVAESSERRAKEKDSERGRERKREVKRAERKKRQNRKGDLAQRAEGKLTPTSVEGEGGWLKAPKGKNISTLRANLAEGRGTALRWAEHKEKRPGELESSRGENI</sequence>
<dbReference type="AlphaFoldDB" id="A0A4Z2J1C6"/>